<keyword evidence="5" id="KW-1185">Reference proteome</keyword>
<sequence>MSDTRTVPAGRPAVADGIDDLVGSTPLVRLRPAGVPDDVRVLAKLESANPLSSIKDRAALFMLRAAEERGEL</sequence>
<feature type="non-terminal residue" evidence="4">
    <location>
        <position position="72"/>
    </location>
</feature>
<proteinExistence type="predicted"/>
<organism evidence="4 5">
    <name type="scientific">Streptomyces vinaceusdrappus</name>
    <dbReference type="NCBI Taxonomy" id="67376"/>
    <lineage>
        <taxon>Bacteria</taxon>
        <taxon>Bacillati</taxon>
        <taxon>Actinomycetota</taxon>
        <taxon>Actinomycetes</taxon>
        <taxon>Kitasatosporales</taxon>
        <taxon>Streptomycetaceae</taxon>
        <taxon>Streptomyces</taxon>
        <taxon>Streptomyces rochei group</taxon>
    </lineage>
</organism>
<name>A0ABY6BVX9_9ACTN</name>
<dbReference type="Pfam" id="PF00291">
    <property type="entry name" value="PALP"/>
    <property type="match status" value="1"/>
</dbReference>
<evidence type="ECO:0000256" key="2">
    <source>
        <dbReference type="ARBA" id="ARBA00022898"/>
    </source>
</evidence>
<accession>A0ABY6BVX9</accession>
<evidence type="ECO:0000259" key="3">
    <source>
        <dbReference type="Pfam" id="PF00291"/>
    </source>
</evidence>
<dbReference type="InterPro" id="IPR001926">
    <property type="entry name" value="TrpB-like_PALP"/>
</dbReference>
<dbReference type="SUPFAM" id="SSF53686">
    <property type="entry name" value="Tryptophan synthase beta subunit-like PLP-dependent enzymes"/>
    <property type="match status" value="1"/>
</dbReference>
<gene>
    <name evidence="4" type="ORF">N6Q81_17710</name>
</gene>
<evidence type="ECO:0000313" key="4">
    <source>
        <dbReference type="EMBL" id="UXI79717.1"/>
    </source>
</evidence>
<dbReference type="InterPro" id="IPR036052">
    <property type="entry name" value="TrpB-like_PALP_sf"/>
</dbReference>
<protein>
    <submittedName>
        <fullName evidence="4">Pyridoxal-phosphate dependent enzyme</fullName>
    </submittedName>
</protein>
<dbReference type="RefSeq" id="WP_261699286.1">
    <property type="nucleotide sequence ID" value="NZ_CP104697.1"/>
</dbReference>
<evidence type="ECO:0000256" key="1">
    <source>
        <dbReference type="ARBA" id="ARBA00001933"/>
    </source>
</evidence>
<dbReference type="Proteomes" id="UP001064390">
    <property type="component" value="Chromosome"/>
</dbReference>
<dbReference type="Gene3D" id="3.40.50.1100">
    <property type="match status" value="2"/>
</dbReference>
<keyword evidence="2" id="KW-0663">Pyridoxal phosphate</keyword>
<feature type="domain" description="Tryptophan synthase beta chain-like PALP" evidence="3">
    <location>
        <begin position="19"/>
        <end position="69"/>
    </location>
</feature>
<reference evidence="4" key="1">
    <citation type="submission" date="2022-09" db="EMBL/GenBank/DDBJ databases">
        <title>Streptomyces vinaceusdrappus strain AC-40.</title>
        <authorList>
            <person name="Sedeek A.M."/>
            <person name="Salah I."/>
            <person name="Kamel H.L."/>
            <person name="Soltan M.A."/>
            <person name="Elsayed T.R."/>
        </authorList>
    </citation>
    <scope>NUCLEOTIDE SEQUENCE</scope>
    <source>
        <strain evidence="4">AC-40</strain>
    </source>
</reference>
<dbReference type="EMBL" id="CP104697">
    <property type="protein sequence ID" value="UXI79717.1"/>
    <property type="molecule type" value="Genomic_DNA"/>
</dbReference>
<evidence type="ECO:0000313" key="5">
    <source>
        <dbReference type="Proteomes" id="UP001064390"/>
    </source>
</evidence>
<comment type="cofactor">
    <cofactor evidence="1">
        <name>pyridoxal 5'-phosphate</name>
        <dbReference type="ChEBI" id="CHEBI:597326"/>
    </cofactor>
</comment>